<dbReference type="Gene3D" id="3.40.190.150">
    <property type="entry name" value="Bordetella uptake gene, domain 1"/>
    <property type="match status" value="1"/>
</dbReference>
<dbReference type="Proteomes" id="UP000315677">
    <property type="component" value="Unassembled WGS sequence"/>
</dbReference>
<comment type="caution">
    <text evidence="3">The sequence shown here is derived from an EMBL/GenBank/DDBJ whole genome shotgun (WGS) entry which is preliminary data.</text>
</comment>
<dbReference type="AlphaFoldDB" id="A0A543D0F2"/>
<dbReference type="Gene3D" id="3.40.190.10">
    <property type="entry name" value="Periplasmic binding protein-like II"/>
    <property type="match status" value="1"/>
</dbReference>
<dbReference type="PANTHER" id="PTHR42928:SF5">
    <property type="entry name" value="BLR1237 PROTEIN"/>
    <property type="match status" value="1"/>
</dbReference>
<keyword evidence="2" id="KW-0732">Signal</keyword>
<name>A0A543D0F2_9PSEU</name>
<keyword evidence="3" id="KW-0675">Receptor</keyword>
<dbReference type="PROSITE" id="PS51257">
    <property type="entry name" value="PROKAR_LIPOPROTEIN"/>
    <property type="match status" value="1"/>
</dbReference>
<dbReference type="PANTHER" id="PTHR42928">
    <property type="entry name" value="TRICARBOXYLATE-BINDING PROTEIN"/>
    <property type="match status" value="1"/>
</dbReference>
<evidence type="ECO:0000313" key="3">
    <source>
        <dbReference type="EMBL" id="TQM02802.1"/>
    </source>
</evidence>
<dbReference type="OrthoDB" id="8627412at2"/>
<accession>A0A543D0F2</accession>
<comment type="similarity">
    <text evidence="1">Belongs to the UPF0065 (bug) family.</text>
</comment>
<evidence type="ECO:0000313" key="4">
    <source>
        <dbReference type="Proteomes" id="UP000315677"/>
    </source>
</evidence>
<evidence type="ECO:0000256" key="1">
    <source>
        <dbReference type="ARBA" id="ARBA00006987"/>
    </source>
</evidence>
<dbReference type="InterPro" id="IPR005064">
    <property type="entry name" value="BUG"/>
</dbReference>
<keyword evidence="4" id="KW-1185">Reference proteome</keyword>
<evidence type="ECO:0000256" key="2">
    <source>
        <dbReference type="SAM" id="SignalP"/>
    </source>
</evidence>
<proteinExistence type="inferred from homology"/>
<gene>
    <name evidence="3" type="ORF">FB558_7444</name>
</gene>
<dbReference type="EMBL" id="VFPA01000006">
    <property type="protein sequence ID" value="TQM02802.1"/>
    <property type="molecule type" value="Genomic_DNA"/>
</dbReference>
<sequence>MRRSRICATVLVLALAAAGCANSDPTAGADEYPADEIRMVVTYAAGGPTDLGGRAVARHMEEKYGVPVVAENVEGASGGIGTAEVANSKPDGYTIAMTTASAVSRVPLIEDVGYTFEDLTPIGTVTVGPGMVYVPAGSPYQSGEDLFAAAKANPDTITVGTPGAQSPQHVELVRMKELYGVSFRIVPFEGESPAMTGLIGGNVDAVFGSNAQVSLAQVDEGKARVVAVGAAERLEYVPDAPTLVELGFPELTFGNSTFILAAPAETPAEIVASLESALQEALADPETVKVLGEERVAPEFIGSEELSGQMRAEVDQIGPILQKLFA</sequence>
<dbReference type="PIRSF" id="PIRSF017082">
    <property type="entry name" value="YflP"/>
    <property type="match status" value="1"/>
</dbReference>
<dbReference type="SUPFAM" id="SSF53850">
    <property type="entry name" value="Periplasmic binding protein-like II"/>
    <property type="match status" value="1"/>
</dbReference>
<reference evidence="3 4" key="1">
    <citation type="submission" date="2019-06" db="EMBL/GenBank/DDBJ databases">
        <title>Sequencing the genomes of 1000 actinobacteria strains.</title>
        <authorList>
            <person name="Klenk H.-P."/>
        </authorList>
    </citation>
    <scope>NUCLEOTIDE SEQUENCE [LARGE SCALE GENOMIC DNA]</scope>
    <source>
        <strain evidence="3 4">DSM 45301</strain>
    </source>
</reference>
<protein>
    <submittedName>
        <fullName evidence="3">Tripartite-type tricarboxylate transporter receptor subunit TctC</fullName>
    </submittedName>
</protein>
<dbReference type="RefSeq" id="WP_142062182.1">
    <property type="nucleotide sequence ID" value="NZ_VFPA01000006.1"/>
</dbReference>
<feature type="chain" id="PRO_5039501689" evidence="2">
    <location>
        <begin position="24"/>
        <end position="326"/>
    </location>
</feature>
<dbReference type="InterPro" id="IPR042100">
    <property type="entry name" value="Bug_dom1"/>
</dbReference>
<feature type="signal peptide" evidence="2">
    <location>
        <begin position="1"/>
        <end position="23"/>
    </location>
</feature>
<dbReference type="CDD" id="cd07012">
    <property type="entry name" value="PBP2_Bug_TTT"/>
    <property type="match status" value="1"/>
</dbReference>
<organism evidence="3 4">
    <name type="scientific">Pseudonocardia kunmingensis</name>
    <dbReference type="NCBI Taxonomy" id="630975"/>
    <lineage>
        <taxon>Bacteria</taxon>
        <taxon>Bacillati</taxon>
        <taxon>Actinomycetota</taxon>
        <taxon>Actinomycetes</taxon>
        <taxon>Pseudonocardiales</taxon>
        <taxon>Pseudonocardiaceae</taxon>
        <taxon>Pseudonocardia</taxon>
    </lineage>
</organism>
<dbReference type="Pfam" id="PF03401">
    <property type="entry name" value="TctC"/>
    <property type="match status" value="1"/>
</dbReference>